<accession>A0A059FGS2</accession>
<evidence type="ECO:0000313" key="1">
    <source>
        <dbReference type="EMBL" id="KCZ89736.1"/>
    </source>
</evidence>
<sequence length="1157" mass="131229">MLDPSEDIFTNTLCLDDGEYTIFEGIWEGAGFYTQLAVQAISFPRSSDEISSLRKSITALLKLSSEIVRRRMLSRYEYGASEPIRQISLKDAEWGRRNRRSVSFTLQELKTLEVELEDLAAFGFLPDYKSKLVDSVVGNSPLDRYPLGYHNEEVVVLAPTAISSAIRYFVIEFFQANNALEHGSGLLAYAYRDLLDRIGIFGASNRPDLEFEKTDKGFFSSVVKEVDLGRWLNIVFVVDAFDGFEEGGLVEPANDPHRFDKEINASIDHAYKIAAKSPNFREMITLTVGCGLGRAISHAITAKNREKWRQCSLSAYDLVVISQIDQPDPLLIWQLLDAQDAVHRNGVRLQNINGLINLLAWSQSLDGHLVPHESMPDDFFGDNTFLVIDQNSQKQLRYDVAVKTDRRLLTSPYGEQLEMRKISDEQFPTERHLPLYGYEGFLDGRGIPLAYVMSAGQVWWGEVNTPTAERRDHAYARWQLLKTWLPRLADILTRHLPEARLSFLLHLTFNGNVGDSGGYDAPGTYDASLDAISISTDADKNAVFLEIGEGFEHGVFNAENVAERALMVRAIQGFFRLCNEPLPEDLLEEIVSGVVPNSDARQTHRYASMEIRDLLRSRLPRKLIKTSRIDEGALKLGLGWRFRDRSEGALIEGVEPCTQFLNKVTRELTNDLRAEIGKYSKDALLRLCLTNHEIAAVDRQQWRRTSRAILALRDQSPDARNVIINNEFELNGIFASCRNVAEMAVCDALDEGGLLPGKLDFARMLSRAMLIFHLGNNSNCMRWGAMEPTIKITPQGDIHANHDFSDQVIQPYAHAGTSSSIDEDIKRYPERIFDGQRPKKQQARSIDLEFEAAFLAEMGGSIEEYKILIESIEDRAFVQQSPIITERLSELSQVSTDIGKLAPEVARRIIQRMMLVPRQTWDTIPNGCLDKDIRFWRFRRQLSIVRRPFLALSEQSDPVVMVAPGMLRDSFAYLVSNYYSASFPLEQIESVEMRRYKSHTDDIRGSEFEIKVQEKFDLLGWSTYRGKTLSEILGANLDRDYGDIDVLAISPGRDRILVIECKDLLERKTPGEIAEQISKFQGVSANGKRDLLRKHLDRLEKLQAESGAVKTFCNAERDAEIEGWLVFSNIVPMQWAWGELQSKSKIVVFDDIARIFQ</sequence>
<protein>
    <submittedName>
        <fullName evidence="1">Uncharacterized protein</fullName>
    </submittedName>
</protein>
<dbReference type="EMBL" id="ARYJ01000003">
    <property type="protein sequence ID" value="KCZ89736.1"/>
    <property type="molecule type" value="Genomic_DNA"/>
</dbReference>
<organism evidence="1 2">
    <name type="scientific">Hyphomonas jannaschiana VP2</name>
    <dbReference type="NCBI Taxonomy" id="1280952"/>
    <lineage>
        <taxon>Bacteria</taxon>
        <taxon>Pseudomonadati</taxon>
        <taxon>Pseudomonadota</taxon>
        <taxon>Alphaproteobacteria</taxon>
        <taxon>Hyphomonadales</taxon>
        <taxon>Hyphomonadaceae</taxon>
        <taxon>Hyphomonas</taxon>
    </lineage>
</organism>
<dbReference type="STRING" id="1280952.HJA_05777"/>
<dbReference type="PATRIC" id="fig|1280952.3.peg.1147"/>
<comment type="caution">
    <text evidence="1">The sequence shown here is derived from an EMBL/GenBank/DDBJ whole genome shotgun (WGS) entry which is preliminary data.</text>
</comment>
<evidence type="ECO:0000313" key="2">
    <source>
        <dbReference type="Proteomes" id="UP000024816"/>
    </source>
</evidence>
<dbReference type="eggNOG" id="COG3012">
    <property type="taxonomic scope" value="Bacteria"/>
</dbReference>
<proteinExistence type="predicted"/>
<dbReference type="Proteomes" id="UP000024816">
    <property type="component" value="Unassembled WGS sequence"/>
</dbReference>
<keyword evidence="2" id="KW-1185">Reference proteome</keyword>
<dbReference type="AlphaFoldDB" id="A0A059FGS2"/>
<reference evidence="1 2" key="1">
    <citation type="journal article" date="2014" name="Antonie Van Leeuwenhoek">
        <title>Hyphomonas beringensis sp. nov. and Hyphomonas chukchiensis sp. nov., isolated from surface seawater of the Bering Sea and Chukchi Sea.</title>
        <authorList>
            <person name="Li C."/>
            <person name="Lai Q."/>
            <person name="Li G."/>
            <person name="Dong C."/>
            <person name="Wang J."/>
            <person name="Liao Y."/>
            <person name="Shao Z."/>
        </authorList>
    </citation>
    <scope>NUCLEOTIDE SEQUENCE [LARGE SCALE GENOMIC DNA]</scope>
    <source>
        <strain evidence="1 2">VP2</strain>
    </source>
</reference>
<name>A0A059FGS2_9PROT</name>
<gene>
    <name evidence="1" type="ORF">HJA_05777</name>
</gene>